<dbReference type="EMBL" id="JBHSQW010000035">
    <property type="protein sequence ID" value="MFC5996269.1"/>
    <property type="molecule type" value="Genomic_DNA"/>
</dbReference>
<sequence length="102" mass="10750">MNSVQHDPTPPVCPPWCATHQVTVDPVDGTRFVTHRALVTAAAGRRLDIEQTVTIHPDSRVQTSPALVVVDGRPDDALTVDEAREFSAALSAAATLVAGGAR</sequence>
<accession>A0ABW1J620</accession>
<protein>
    <submittedName>
        <fullName evidence="1">DUF6907 domain-containing protein</fullName>
    </submittedName>
</protein>
<dbReference type="Pfam" id="PF21848">
    <property type="entry name" value="DUF6907"/>
    <property type="match status" value="1"/>
</dbReference>
<comment type="caution">
    <text evidence="1">The sequence shown here is derived from an EMBL/GenBank/DDBJ whole genome shotgun (WGS) entry which is preliminary data.</text>
</comment>
<organism evidence="1 2">
    <name type="scientific">Pseudonocardia hispaniensis</name>
    <dbReference type="NCBI Taxonomy" id="904933"/>
    <lineage>
        <taxon>Bacteria</taxon>
        <taxon>Bacillati</taxon>
        <taxon>Actinomycetota</taxon>
        <taxon>Actinomycetes</taxon>
        <taxon>Pseudonocardiales</taxon>
        <taxon>Pseudonocardiaceae</taxon>
        <taxon>Pseudonocardia</taxon>
    </lineage>
</organism>
<dbReference type="InterPro" id="IPR054202">
    <property type="entry name" value="DUF6907"/>
</dbReference>
<gene>
    <name evidence="1" type="ORF">ACFQE5_18870</name>
</gene>
<reference evidence="2" key="1">
    <citation type="journal article" date="2019" name="Int. J. Syst. Evol. Microbiol.">
        <title>The Global Catalogue of Microorganisms (GCM) 10K type strain sequencing project: providing services to taxonomists for standard genome sequencing and annotation.</title>
        <authorList>
            <consortium name="The Broad Institute Genomics Platform"/>
            <consortium name="The Broad Institute Genome Sequencing Center for Infectious Disease"/>
            <person name="Wu L."/>
            <person name="Ma J."/>
        </authorList>
    </citation>
    <scope>NUCLEOTIDE SEQUENCE [LARGE SCALE GENOMIC DNA]</scope>
    <source>
        <strain evidence="2">CCM 8391</strain>
    </source>
</reference>
<dbReference type="RefSeq" id="WP_379586804.1">
    <property type="nucleotide sequence ID" value="NZ_JBHSQW010000035.1"/>
</dbReference>
<evidence type="ECO:0000313" key="1">
    <source>
        <dbReference type="EMBL" id="MFC5996269.1"/>
    </source>
</evidence>
<name>A0ABW1J620_9PSEU</name>
<proteinExistence type="predicted"/>
<dbReference type="Proteomes" id="UP001596302">
    <property type="component" value="Unassembled WGS sequence"/>
</dbReference>
<evidence type="ECO:0000313" key="2">
    <source>
        <dbReference type="Proteomes" id="UP001596302"/>
    </source>
</evidence>
<keyword evidence="2" id="KW-1185">Reference proteome</keyword>